<evidence type="ECO:0000313" key="2">
    <source>
        <dbReference type="EMBL" id="KAB2812774.1"/>
    </source>
</evidence>
<dbReference type="RefSeq" id="WP_151580108.1">
    <property type="nucleotide sequence ID" value="NZ_WBVM01000001.1"/>
</dbReference>
<organism evidence="2 3">
    <name type="scientific">Nocardioides simplex</name>
    <name type="common">Arthrobacter simplex</name>
    <dbReference type="NCBI Taxonomy" id="2045"/>
    <lineage>
        <taxon>Bacteria</taxon>
        <taxon>Bacillati</taxon>
        <taxon>Actinomycetota</taxon>
        <taxon>Actinomycetes</taxon>
        <taxon>Propionibacteriales</taxon>
        <taxon>Nocardioidaceae</taxon>
        <taxon>Pimelobacter</taxon>
    </lineage>
</organism>
<reference evidence="2 3" key="1">
    <citation type="submission" date="2019-09" db="EMBL/GenBank/DDBJ databases">
        <title>Pimelobacter sp. isolated from Paulinella.</title>
        <authorList>
            <person name="Jeong S.E."/>
        </authorList>
    </citation>
    <scope>NUCLEOTIDE SEQUENCE [LARGE SCALE GENOMIC DNA]</scope>
    <source>
        <strain evidence="2 3">Pch-N</strain>
    </source>
</reference>
<dbReference type="SUPFAM" id="SSF69304">
    <property type="entry name" value="Tricorn protease N-terminal domain"/>
    <property type="match status" value="1"/>
</dbReference>
<accession>A0A7J5E4A7</accession>
<name>A0A7J5E4A7_NOCSI</name>
<protein>
    <submittedName>
        <fullName evidence="2">Uncharacterized protein</fullName>
    </submittedName>
</protein>
<comment type="caution">
    <text evidence="2">The sequence shown here is derived from an EMBL/GenBank/DDBJ whole genome shotgun (WGS) entry which is preliminary data.</text>
</comment>
<evidence type="ECO:0000313" key="3">
    <source>
        <dbReference type="Proteomes" id="UP000449906"/>
    </source>
</evidence>
<dbReference type="AlphaFoldDB" id="A0A7J5E4A7"/>
<dbReference type="Proteomes" id="UP000449906">
    <property type="component" value="Unassembled WGS sequence"/>
</dbReference>
<dbReference type="EMBL" id="WBVM01000001">
    <property type="protein sequence ID" value="KAB2812774.1"/>
    <property type="molecule type" value="Genomic_DNA"/>
</dbReference>
<gene>
    <name evidence="2" type="ORF">F9L07_13650</name>
</gene>
<feature type="region of interest" description="Disordered" evidence="1">
    <location>
        <begin position="26"/>
        <end position="48"/>
    </location>
</feature>
<sequence>MDRRMLAAVAVAAIVGTVGGVGVALEPGGSTPAGHTPAEQQREQAEPGPLWMTSSELHDGDTVVPLSGVAFVTGVERVGDHWIVQDVPSTPDSSPRVLRVDRDGDVVVLAEVRGHGDISDDGTQHVGLGPDATGYEITDLTTGTATRVPPAPDPGDPEGTALFDGEDLVTGWSPSGTTYYRSTPTGTYQEVVARNVIDGRFSPDRSAYAGLRVGIGPDCVIGGPAGDDDTAPWKQCPGGLGSASPYAPDGKRLVVIGHDGTGEALPTWAKVLDATTGKQVAEVPLPDAVFDVAMLSDDELVVLSVSGPDGAQTTTVRTCDLGGSCTTQGSARGVAVLGGSR</sequence>
<evidence type="ECO:0000256" key="1">
    <source>
        <dbReference type="SAM" id="MobiDB-lite"/>
    </source>
</evidence>
<proteinExistence type="predicted"/>